<sequence>MLFVGADLPAVQPTRCNRQTELMPSQASQLPHLNELASGCVTMPTTLSQHQNQHDRPQHTQTTAQEA</sequence>
<reference evidence="2 3" key="1">
    <citation type="submission" date="2019-05" db="EMBL/GenBank/DDBJ databases">
        <title>Pseudomonas edaphica sp. nov., isolated from rhizospheric soil of Cistus ladanifer L. in Spain.</title>
        <authorList>
            <person name="Peix A."/>
        </authorList>
    </citation>
    <scope>NUCLEOTIDE SEQUENCE [LARGE SCALE GENOMIC DNA]</scope>
    <source>
        <strain evidence="2 3">RD25</strain>
    </source>
</reference>
<organism evidence="2 3">
    <name type="scientific">Pseudomonas edaphica</name>
    <dbReference type="NCBI Taxonomy" id="2006980"/>
    <lineage>
        <taxon>Bacteria</taxon>
        <taxon>Pseudomonadati</taxon>
        <taxon>Pseudomonadota</taxon>
        <taxon>Gammaproteobacteria</taxon>
        <taxon>Pseudomonadales</taxon>
        <taxon>Pseudomonadaceae</taxon>
        <taxon>Pseudomonas</taxon>
    </lineage>
</organism>
<gene>
    <name evidence="2" type="ORF">FEM54_27980</name>
</gene>
<keyword evidence="3" id="KW-1185">Reference proteome</keyword>
<protein>
    <submittedName>
        <fullName evidence="2">Uncharacterized protein</fullName>
    </submittedName>
</protein>
<dbReference type="Proteomes" id="UP000304941">
    <property type="component" value="Unassembled WGS sequence"/>
</dbReference>
<proteinExistence type="predicted"/>
<accession>A0ABY2TXM7</accession>
<comment type="caution">
    <text evidence="2">The sequence shown here is derived from an EMBL/GenBank/DDBJ whole genome shotgun (WGS) entry which is preliminary data.</text>
</comment>
<feature type="region of interest" description="Disordered" evidence="1">
    <location>
        <begin position="45"/>
        <end position="67"/>
    </location>
</feature>
<evidence type="ECO:0000256" key="1">
    <source>
        <dbReference type="SAM" id="MobiDB-lite"/>
    </source>
</evidence>
<evidence type="ECO:0000313" key="2">
    <source>
        <dbReference type="EMBL" id="TLG88063.1"/>
    </source>
</evidence>
<dbReference type="EMBL" id="VBVZ01000635">
    <property type="protein sequence ID" value="TLG88063.1"/>
    <property type="molecule type" value="Genomic_DNA"/>
</dbReference>
<name>A0ABY2TXM7_9PSED</name>
<evidence type="ECO:0000313" key="3">
    <source>
        <dbReference type="Proteomes" id="UP000304941"/>
    </source>
</evidence>